<name>A0A9P6AB13_9AGAM</name>
<evidence type="ECO:0000313" key="3">
    <source>
        <dbReference type="Proteomes" id="UP000886523"/>
    </source>
</evidence>
<evidence type="ECO:0000256" key="1">
    <source>
        <dbReference type="SAM" id="MobiDB-lite"/>
    </source>
</evidence>
<dbReference type="AlphaFoldDB" id="A0A9P6AB13"/>
<evidence type="ECO:0000313" key="2">
    <source>
        <dbReference type="EMBL" id="KAF9502729.1"/>
    </source>
</evidence>
<dbReference type="OrthoDB" id="10251155at2759"/>
<comment type="caution">
    <text evidence="2">The sequence shown here is derived from an EMBL/GenBank/DDBJ whole genome shotgun (WGS) entry which is preliminary data.</text>
</comment>
<dbReference type="Gene3D" id="2.40.110.20">
    <property type="match status" value="1"/>
</dbReference>
<accession>A0A9P6AB13</accession>
<dbReference type="InterPro" id="IPR052904">
    <property type="entry name" value="Acyl-CoA_dehydrogenase-like"/>
</dbReference>
<dbReference type="PANTHER" id="PTHR42707">
    <property type="entry name" value="ACYL-COA DEHYDROGENASE"/>
    <property type="match status" value="1"/>
</dbReference>
<feature type="region of interest" description="Disordered" evidence="1">
    <location>
        <begin position="1"/>
        <end position="22"/>
    </location>
</feature>
<keyword evidence="3" id="KW-1185">Reference proteome</keyword>
<proteinExistence type="predicted"/>
<dbReference type="GO" id="GO:0003995">
    <property type="term" value="F:acyl-CoA dehydrogenase activity"/>
    <property type="evidence" value="ECO:0007669"/>
    <property type="project" value="TreeGrafter"/>
</dbReference>
<protein>
    <submittedName>
        <fullName evidence="2">Uncharacterized protein</fullName>
    </submittedName>
</protein>
<dbReference type="Proteomes" id="UP000886523">
    <property type="component" value="Unassembled WGS sequence"/>
</dbReference>
<dbReference type="EMBL" id="MU129673">
    <property type="protein sequence ID" value="KAF9502729.1"/>
    <property type="molecule type" value="Genomic_DNA"/>
</dbReference>
<sequence length="203" mass="22315">MVSSRSPLLTEPHCGAGPTSLDPVPSRFHRPTAAPLIPPEAHWHKYRRSFISYPNATRSSNIYVHRLKNKIGMHPVPTAELSLSGAKGYLIGFLNEGIKTIYWISLVFILLSYPSEVSPGVFNCAFACLGPHYFLRCRSNTLLRDLPLHTCTLAKVSVLYHGLAHLTFGPVCLLRRSENGNGTVVPIAKGFVVVTRLGGWGNP</sequence>
<organism evidence="2 3">
    <name type="scientific">Hydnum rufescens UP504</name>
    <dbReference type="NCBI Taxonomy" id="1448309"/>
    <lineage>
        <taxon>Eukaryota</taxon>
        <taxon>Fungi</taxon>
        <taxon>Dikarya</taxon>
        <taxon>Basidiomycota</taxon>
        <taxon>Agaricomycotina</taxon>
        <taxon>Agaricomycetes</taxon>
        <taxon>Cantharellales</taxon>
        <taxon>Hydnaceae</taxon>
        <taxon>Hydnum</taxon>
    </lineage>
</organism>
<dbReference type="PANTHER" id="PTHR42707:SF2">
    <property type="entry name" value="ACD11 DEHYDROGENASE"/>
    <property type="match status" value="1"/>
</dbReference>
<gene>
    <name evidence="2" type="ORF">BS47DRAFT_1050060</name>
</gene>
<reference evidence="2" key="1">
    <citation type="journal article" date="2020" name="Nat. Commun.">
        <title>Large-scale genome sequencing of mycorrhizal fungi provides insights into the early evolution of symbiotic traits.</title>
        <authorList>
            <person name="Miyauchi S."/>
            <person name="Kiss E."/>
            <person name="Kuo A."/>
            <person name="Drula E."/>
            <person name="Kohler A."/>
            <person name="Sanchez-Garcia M."/>
            <person name="Morin E."/>
            <person name="Andreopoulos B."/>
            <person name="Barry K.W."/>
            <person name="Bonito G."/>
            <person name="Buee M."/>
            <person name="Carver A."/>
            <person name="Chen C."/>
            <person name="Cichocki N."/>
            <person name="Clum A."/>
            <person name="Culley D."/>
            <person name="Crous P.W."/>
            <person name="Fauchery L."/>
            <person name="Girlanda M."/>
            <person name="Hayes R.D."/>
            <person name="Keri Z."/>
            <person name="LaButti K."/>
            <person name="Lipzen A."/>
            <person name="Lombard V."/>
            <person name="Magnuson J."/>
            <person name="Maillard F."/>
            <person name="Murat C."/>
            <person name="Nolan M."/>
            <person name="Ohm R.A."/>
            <person name="Pangilinan J."/>
            <person name="Pereira M.F."/>
            <person name="Perotto S."/>
            <person name="Peter M."/>
            <person name="Pfister S."/>
            <person name="Riley R."/>
            <person name="Sitrit Y."/>
            <person name="Stielow J.B."/>
            <person name="Szollosi G."/>
            <person name="Zifcakova L."/>
            <person name="Stursova M."/>
            <person name="Spatafora J.W."/>
            <person name="Tedersoo L."/>
            <person name="Vaario L.M."/>
            <person name="Yamada A."/>
            <person name="Yan M."/>
            <person name="Wang P."/>
            <person name="Xu J."/>
            <person name="Bruns T."/>
            <person name="Baldrian P."/>
            <person name="Vilgalys R."/>
            <person name="Dunand C."/>
            <person name="Henrissat B."/>
            <person name="Grigoriev I.V."/>
            <person name="Hibbett D."/>
            <person name="Nagy L.G."/>
            <person name="Martin F.M."/>
        </authorList>
    </citation>
    <scope>NUCLEOTIDE SEQUENCE</scope>
    <source>
        <strain evidence="2">UP504</strain>
    </source>
</reference>